<gene>
    <name evidence="8" type="ORF">AN965_11020</name>
</gene>
<protein>
    <recommendedName>
        <fullName evidence="7">Thioredoxin domain-containing protein</fullName>
    </recommendedName>
</protein>
<comment type="caution">
    <text evidence="8">The sequence shown here is derived from an EMBL/GenBank/DDBJ whole genome shotgun (WGS) entry which is preliminary data.</text>
</comment>
<keyword evidence="6" id="KW-0812">Transmembrane</keyword>
<dbReference type="PROSITE" id="PS51352">
    <property type="entry name" value="THIOREDOXIN_2"/>
    <property type="match status" value="1"/>
</dbReference>
<keyword evidence="4" id="KW-1015">Disulfide bond</keyword>
<feature type="transmembrane region" description="Helical" evidence="6">
    <location>
        <begin position="7"/>
        <end position="24"/>
    </location>
</feature>
<dbReference type="GO" id="GO:0016491">
    <property type="term" value="F:oxidoreductase activity"/>
    <property type="evidence" value="ECO:0007669"/>
    <property type="project" value="UniProtKB-KW"/>
</dbReference>
<name>A0A9D5DS26_9BACI</name>
<dbReference type="PANTHER" id="PTHR13887">
    <property type="entry name" value="GLUTATHIONE S-TRANSFERASE KAPPA"/>
    <property type="match status" value="1"/>
</dbReference>
<evidence type="ECO:0000259" key="7">
    <source>
        <dbReference type="PROSITE" id="PS51352"/>
    </source>
</evidence>
<evidence type="ECO:0000313" key="9">
    <source>
        <dbReference type="Proteomes" id="UP000051061"/>
    </source>
</evidence>
<sequence>MVRNKLLVVLTLVVAIIVVIWVVINNSSNVDEEVAREFDETPAIDGQPYLEKAGAPVVVIEFGDYKCPSCKSWDETVFPQLKEEYIDNGVVKFVHINTPFHGEESLLAAQASESVWQNNPDSFWDFHKEIYQSQPETQQHDDLWVTEERLLEIANSIESTINLEQLESHLQARAFMDEIETDINLIEAFEVSQTPTIMINNYKMNNPFDYNALVELIEMENN</sequence>
<feature type="domain" description="Thioredoxin" evidence="7">
    <location>
        <begin position="29"/>
        <end position="175"/>
    </location>
</feature>
<dbReference type="SUPFAM" id="SSF52833">
    <property type="entry name" value="Thioredoxin-like"/>
    <property type="match status" value="1"/>
</dbReference>
<evidence type="ECO:0000256" key="3">
    <source>
        <dbReference type="ARBA" id="ARBA00023002"/>
    </source>
</evidence>
<proteinExistence type="inferred from homology"/>
<dbReference type="Gene3D" id="3.40.30.10">
    <property type="entry name" value="Glutaredoxin"/>
    <property type="match status" value="1"/>
</dbReference>
<keyword evidence="5" id="KW-0676">Redox-active center</keyword>
<dbReference type="InterPro" id="IPR013766">
    <property type="entry name" value="Thioredoxin_domain"/>
</dbReference>
<dbReference type="AlphaFoldDB" id="A0A9D5DS26"/>
<keyword evidence="6" id="KW-1133">Transmembrane helix</keyword>
<reference evidence="8 9" key="1">
    <citation type="submission" date="2015-09" db="EMBL/GenBank/DDBJ databases">
        <title>Genome sequencing project for genomic taxonomy and phylogenomics of Bacillus-like bacteria.</title>
        <authorList>
            <person name="Liu B."/>
            <person name="Wang J."/>
            <person name="Zhu Y."/>
            <person name="Liu G."/>
            <person name="Chen Q."/>
            <person name="Chen Z."/>
            <person name="Lan J."/>
            <person name="Che J."/>
            <person name="Ge C."/>
            <person name="Shi H."/>
            <person name="Pan Z."/>
            <person name="Liu X."/>
        </authorList>
    </citation>
    <scope>NUCLEOTIDE SEQUENCE [LARGE SCALE GENOMIC DNA]</scope>
    <source>
        <strain evidence="8 9">DSM 19153</strain>
    </source>
</reference>
<keyword evidence="2" id="KW-0732">Signal</keyword>
<dbReference type="Pfam" id="PF13462">
    <property type="entry name" value="Thioredoxin_4"/>
    <property type="match status" value="1"/>
</dbReference>
<evidence type="ECO:0000256" key="2">
    <source>
        <dbReference type="ARBA" id="ARBA00022729"/>
    </source>
</evidence>
<evidence type="ECO:0000256" key="4">
    <source>
        <dbReference type="ARBA" id="ARBA00023157"/>
    </source>
</evidence>
<keyword evidence="3" id="KW-0560">Oxidoreductase</keyword>
<keyword evidence="9" id="KW-1185">Reference proteome</keyword>
<dbReference type="InterPro" id="IPR036249">
    <property type="entry name" value="Thioredoxin-like_sf"/>
</dbReference>
<evidence type="ECO:0000256" key="5">
    <source>
        <dbReference type="ARBA" id="ARBA00023284"/>
    </source>
</evidence>
<dbReference type="InterPro" id="IPR012336">
    <property type="entry name" value="Thioredoxin-like_fold"/>
</dbReference>
<dbReference type="EMBL" id="LJJD01000022">
    <property type="protein sequence ID" value="KQL56984.1"/>
    <property type="molecule type" value="Genomic_DNA"/>
</dbReference>
<dbReference type="PANTHER" id="PTHR13887:SF14">
    <property type="entry name" value="DISULFIDE BOND FORMATION PROTEIN D"/>
    <property type="match status" value="1"/>
</dbReference>
<evidence type="ECO:0000313" key="8">
    <source>
        <dbReference type="EMBL" id="KQL56984.1"/>
    </source>
</evidence>
<keyword evidence="6" id="KW-0472">Membrane</keyword>
<evidence type="ECO:0000256" key="1">
    <source>
        <dbReference type="ARBA" id="ARBA00005791"/>
    </source>
</evidence>
<accession>A0A9D5DS26</accession>
<organism evidence="8 9">
    <name type="scientific">Alkalicoccobacillus plakortidis</name>
    <dbReference type="NCBI Taxonomy" id="444060"/>
    <lineage>
        <taxon>Bacteria</taxon>
        <taxon>Bacillati</taxon>
        <taxon>Bacillota</taxon>
        <taxon>Bacilli</taxon>
        <taxon>Bacillales</taxon>
        <taxon>Bacillaceae</taxon>
        <taxon>Alkalicoccobacillus</taxon>
    </lineage>
</organism>
<dbReference type="Proteomes" id="UP000051061">
    <property type="component" value="Unassembled WGS sequence"/>
</dbReference>
<comment type="similarity">
    <text evidence="1">Belongs to the thioredoxin family. DsbA subfamily.</text>
</comment>
<evidence type="ECO:0000256" key="6">
    <source>
        <dbReference type="SAM" id="Phobius"/>
    </source>
</evidence>